<reference evidence="2 3" key="1">
    <citation type="journal article" date="2005" name="PLoS Genet.">
        <title>Life in hot carbon monoxide: the complete genome sequence of Carboxydothermus hydrogenoformans Z-2901.</title>
        <authorList>
            <person name="Wu M."/>
            <person name="Ren Q."/>
            <person name="Durkin A.S."/>
            <person name="Daugherty S.C."/>
            <person name="Brinkac L.M."/>
            <person name="Dodson R.J."/>
            <person name="Madupu R."/>
            <person name="Sullivan S.A."/>
            <person name="Kolonay J.F."/>
            <person name="Haft D.H."/>
            <person name="Nelson W.C."/>
            <person name="Tallon L.J."/>
            <person name="Jones K.M."/>
            <person name="Ulrich L.E."/>
            <person name="Gonzalez J.M."/>
            <person name="Zhulin I.B."/>
            <person name="Robb F.T."/>
            <person name="Eisen J.A."/>
        </authorList>
    </citation>
    <scope>NUCLEOTIDE SEQUENCE [LARGE SCALE GENOMIC DNA]</scope>
    <source>
        <strain evidence="3">ATCC BAA-161 / DSM 6008 / Z-2901</strain>
    </source>
</reference>
<dbReference type="Proteomes" id="UP000002706">
    <property type="component" value="Chromosome"/>
</dbReference>
<evidence type="ECO:0000313" key="3">
    <source>
        <dbReference type="Proteomes" id="UP000002706"/>
    </source>
</evidence>
<dbReference type="EMBL" id="CP000141">
    <property type="protein sequence ID" value="ABB14391.1"/>
    <property type="molecule type" value="Genomic_DNA"/>
</dbReference>
<dbReference type="HOGENOM" id="CLU_1335536_0_0_9"/>
<gene>
    <name evidence="2" type="ordered locus">CHY_1123</name>
</gene>
<organism evidence="2 3">
    <name type="scientific">Carboxydothermus hydrogenoformans (strain ATCC BAA-161 / DSM 6008 / Z-2901)</name>
    <dbReference type="NCBI Taxonomy" id="246194"/>
    <lineage>
        <taxon>Bacteria</taxon>
        <taxon>Bacillati</taxon>
        <taxon>Bacillota</taxon>
        <taxon>Clostridia</taxon>
        <taxon>Thermoanaerobacterales</taxon>
        <taxon>Thermoanaerobacteraceae</taxon>
        <taxon>Carboxydothermus</taxon>
    </lineage>
</organism>
<dbReference type="OrthoDB" id="2691990at2"/>
<keyword evidence="3" id="KW-1185">Reference proteome</keyword>
<dbReference type="KEGG" id="chy:CHY_1123"/>
<sequence length="205" mass="23685">MFKVNFMVKKAKMRLWLMLGLTFWVLASWFILNIIHFKSLSSTGGFSSLPRPIGREPVLVTTIGQGIDGLLVSEYFRDLHAFTTFRQKADVDDLRDMHTLVLVVGTEFSTYQGVYKQFQEELAREQRLIAKAKQLKIPIVLVCLRNYHNQNRYDRALFAKALLASDYVLLVGNRAMDGLVNGYNGYYTRVLRFRDLKVPLNSILR</sequence>
<feature type="domain" description="DUF6305" evidence="1">
    <location>
        <begin position="55"/>
        <end position="203"/>
    </location>
</feature>
<dbReference type="InParanoid" id="Q3AD15"/>
<dbReference type="AlphaFoldDB" id="Q3AD15"/>
<dbReference type="InterPro" id="IPR046272">
    <property type="entry name" value="DUF6305"/>
</dbReference>
<protein>
    <recommendedName>
        <fullName evidence="1">DUF6305 domain-containing protein</fullName>
    </recommendedName>
</protein>
<accession>Q3AD15</accession>
<evidence type="ECO:0000259" key="1">
    <source>
        <dbReference type="Pfam" id="PF19823"/>
    </source>
</evidence>
<dbReference type="Pfam" id="PF19823">
    <property type="entry name" value="DUF6305"/>
    <property type="match status" value="1"/>
</dbReference>
<name>Q3AD15_CARHZ</name>
<dbReference type="STRING" id="246194.CHY_1123"/>
<proteinExistence type="predicted"/>
<evidence type="ECO:0000313" key="2">
    <source>
        <dbReference type="EMBL" id="ABB14391.1"/>
    </source>
</evidence>